<keyword evidence="2" id="KW-1185">Reference proteome</keyword>
<sequence>MVSLLVPPRDPHGLHRFVGGDINQAIALNIIDSEDMSISRADRSQGRSNPDRFLLLLKTRGPQTAADLGRALGTTGENARQQLAKLAAEGLVETESVVRGVGRPRQFWRLTGRGNACFPDAHAELTVSLLSAIRNRLGADVLDQLVGAREDEMRAHYRAKLRSIKGLEARVAALADIRSREGYMAEYHQADDGDGWLLIENHCPICAAAAACQGFCRAELAIFREMLGPDCSIERTEHIVLGARRCAYRIRADAI</sequence>
<dbReference type="Proteomes" id="UP000248021">
    <property type="component" value="Unassembled WGS sequence"/>
</dbReference>
<accession>A0A2V3U670</accession>
<dbReference type="EMBL" id="QJJK01000007">
    <property type="protein sequence ID" value="PXW57386.1"/>
    <property type="molecule type" value="Genomic_DNA"/>
</dbReference>
<dbReference type="Gene3D" id="1.10.10.10">
    <property type="entry name" value="Winged helix-like DNA-binding domain superfamily/Winged helix DNA-binding domain"/>
    <property type="match status" value="1"/>
</dbReference>
<dbReference type="InterPro" id="IPR036388">
    <property type="entry name" value="WH-like_DNA-bd_sf"/>
</dbReference>
<comment type="caution">
    <text evidence="1">The sequence shown here is derived from an EMBL/GenBank/DDBJ whole genome shotgun (WGS) entry which is preliminary data.</text>
</comment>
<dbReference type="AlphaFoldDB" id="A0A2V3U670"/>
<organism evidence="1 2">
    <name type="scientific">Chelatococcus asaccharovorans</name>
    <dbReference type="NCBI Taxonomy" id="28210"/>
    <lineage>
        <taxon>Bacteria</taxon>
        <taxon>Pseudomonadati</taxon>
        <taxon>Pseudomonadota</taxon>
        <taxon>Alphaproteobacteria</taxon>
        <taxon>Hyphomicrobiales</taxon>
        <taxon>Chelatococcaceae</taxon>
        <taxon>Chelatococcus</taxon>
    </lineage>
</organism>
<protein>
    <submittedName>
        <fullName evidence="1">Transcriptional regulator</fullName>
    </submittedName>
</protein>
<dbReference type="SUPFAM" id="SSF46785">
    <property type="entry name" value="Winged helix' DNA-binding domain"/>
    <property type="match status" value="1"/>
</dbReference>
<dbReference type="InterPro" id="IPR036390">
    <property type="entry name" value="WH_DNA-bd_sf"/>
</dbReference>
<evidence type="ECO:0000313" key="2">
    <source>
        <dbReference type="Proteomes" id="UP000248021"/>
    </source>
</evidence>
<evidence type="ECO:0000313" key="1">
    <source>
        <dbReference type="EMBL" id="PXW57386.1"/>
    </source>
</evidence>
<reference evidence="1 2" key="1">
    <citation type="submission" date="2018-05" db="EMBL/GenBank/DDBJ databases">
        <title>Genomic Encyclopedia of Type Strains, Phase IV (KMG-IV): sequencing the most valuable type-strain genomes for metagenomic binning, comparative biology and taxonomic classification.</title>
        <authorList>
            <person name="Goeker M."/>
        </authorList>
    </citation>
    <scope>NUCLEOTIDE SEQUENCE [LARGE SCALE GENOMIC DNA]</scope>
    <source>
        <strain evidence="1 2">DSM 6462</strain>
    </source>
</reference>
<gene>
    <name evidence="1" type="ORF">C7450_107427</name>
</gene>
<name>A0A2V3U670_9HYPH</name>
<proteinExistence type="predicted"/>